<organism evidence="2 3">
    <name type="scientific">Bordetella bronchiseptica (strain ATCC BAA-588 / NCTC 13252 / RB50)</name>
    <name type="common">Alcaligenes bronchisepticus</name>
    <dbReference type="NCBI Taxonomy" id="257310"/>
    <lineage>
        <taxon>Bacteria</taxon>
        <taxon>Pseudomonadati</taxon>
        <taxon>Pseudomonadota</taxon>
        <taxon>Betaproteobacteria</taxon>
        <taxon>Burkholderiales</taxon>
        <taxon>Alcaligenaceae</taxon>
        <taxon>Bordetella</taxon>
    </lineage>
</organism>
<protein>
    <recommendedName>
        <fullName evidence="4">DUF1364 domain-containing protein</fullName>
    </recommendedName>
</protein>
<accession>A0A0H3LS34</accession>
<dbReference type="RefSeq" id="WP_010926423.1">
    <property type="nucleotide sequence ID" value="NC_002927.3"/>
</dbReference>
<dbReference type="eggNOG" id="ENOG50332BE">
    <property type="taxonomic scope" value="Bacteria"/>
</dbReference>
<gene>
    <name evidence="2" type="ordered locus">BB2206</name>
</gene>
<feature type="region of interest" description="Disordered" evidence="1">
    <location>
        <begin position="1"/>
        <end position="21"/>
    </location>
</feature>
<evidence type="ECO:0000256" key="1">
    <source>
        <dbReference type="SAM" id="MobiDB-lite"/>
    </source>
</evidence>
<dbReference type="Gene3D" id="3.30.50.20">
    <property type="entry name" value="prophage-derive protein ybcO"/>
    <property type="match status" value="1"/>
</dbReference>
<dbReference type="KEGG" id="bbr:BB2206"/>
<reference evidence="3" key="1">
    <citation type="journal article" date="2003" name="Nat. Genet.">
        <title>Comparative analysis of the genome sequences of Bordetella pertussis, Bordetella parapertussis and Bordetella bronchiseptica.</title>
        <authorList>
            <person name="Parkhill J."/>
            <person name="Sebaihia M."/>
            <person name="Preston A."/>
            <person name="Murphy L.D."/>
            <person name="Thomson N.R."/>
            <person name="Harris D.E."/>
            <person name="Holden M.T.G."/>
            <person name="Churcher C.M."/>
            <person name="Bentley S.D."/>
            <person name="Mungall K.L."/>
            <person name="Cerdeno-Tarraga A.-M."/>
            <person name="Temple L."/>
            <person name="James K.D."/>
            <person name="Harris B."/>
            <person name="Quail M.A."/>
            <person name="Achtman M."/>
            <person name="Atkin R."/>
            <person name="Baker S."/>
            <person name="Basham D."/>
            <person name="Bason N."/>
            <person name="Cherevach I."/>
            <person name="Chillingworth T."/>
            <person name="Collins M."/>
            <person name="Cronin A."/>
            <person name="Davis P."/>
            <person name="Doggett J."/>
            <person name="Feltwell T."/>
            <person name="Goble A."/>
            <person name="Hamlin N."/>
            <person name="Hauser H."/>
            <person name="Holroyd S."/>
            <person name="Jagels K."/>
            <person name="Leather S."/>
            <person name="Moule S."/>
            <person name="Norberczak H."/>
            <person name="O'Neil S."/>
            <person name="Ormond D."/>
            <person name="Price C."/>
            <person name="Rabbinowitsch E."/>
            <person name="Rutter S."/>
            <person name="Sanders M."/>
            <person name="Saunders D."/>
            <person name="Seeger K."/>
            <person name="Sharp S."/>
            <person name="Simmonds M."/>
            <person name="Skelton J."/>
            <person name="Squares R."/>
            <person name="Squares S."/>
            <person name="Stevens K."/>
            <person name="Unwin L."/>
            <person name="Whitehead S."/>
            <person name="Barrell B.G."/>
            <person name="Maskell D.J."/>
        </authorList>
    </citation>
    <scope>NUCLEOTIDE SEQUENCE [LARGE SCALE GENOMIC DNA]</scope>
    <source>
        <strain evidence="3">ATCC BAA-588 / NCTC 13252 / RB50</strain>
    </source>
</reference>
<evidence type="ECO:0008006" key="4">
    <source>
        <dbReference type="Google" id="ProtNLM"/>
    </source>
</evidence>
<dbReference type="AlphaFoldDB" id="A0A0H3LS34"/>
<proteinExistence type="predicted"/>
<sequence length="138" mass="15583">MNLARRTPMSRKTPLRASTGLARAAIKRRAPKKRPGYHDPKYLAACRGERCYQQFAGCCSYKGDPTVVPAHQNQGKGTGLKVPDRFTVPACYHCHTLYDQSGLDREHKRATWDWGYTRWEPVCAAKLTANDDKMKEAA</sequence>
<evidence type="ECO:0000313" key="3">
    <source>
        <dbReference type="Proteomes" id="UP000001027"/>
    </source>
</evidence>
<dbReference type="HOGENOM" id="CLU_119891_0_0_4"/>
<dbReference type="Proteomes" id="UP000001027">
    <property type="component" value="Chromosome"/>
</dbReference>
<dbReference type="EMBL" id="BX640443">
    <property type="protein sequence ID" value="CAE32703.1"/>
    <property type="molecule type" value="Genomic_DNA"/>
</dbReference>
<evidence type="ECO:0000313" key="2">
    <source>
        <dbReference type="EMBL" id="CAE32703.1"/>
    </source>
</evidence>
<name>A0A0H3LS34_BORBR</name>